<proteinExistence type="predicted"/>
<accession>A0ABQ3GTF2</accession>
<evidence type="ECO:0000313" key="2">
    <source>
        <dbReference type="Proteomes" id="UP000610203"/>
    </source>
</evidence>
<comment type="caution">
    <text evidence="1">The sequence shown here is derived from an EMBL/GenBank/DDBJ whole genome shotgun (WGS) entry which is preliminary data.</text>
</comment>
<sequence length="78" mass="8587">MDARNIMTIAKNIEISSTSETSFEDAIQQGIERISKTVNNVEGAWIKEQKVGVTDGKISKYHVIMIVSFVINDGADIS</sequence>
<evidence type="ECO:0000313" key="1">
    <source>
        <dbReference type="EMBL" id="GHD37395.1"/>
    </source>
</evidence>
<dbReference type="Proteomes" id="UP000610203">
    <property type="component" value="Unassembled WGS sequence"/>
</dbReference>
<dbReference type="InterPro" id="IPR009923">
    <property type="entry name" value="Dodecin"/>
</dbReference>
<dbReference type="InterPro" id="IPR025543">
    <property type="entry name" value="Dodecin-like"/>
</dbReference>
<protein>
    <recommendedName>
        <fullName evidence="3">Dodecin domain-containing protein</fullName>
    </recommendedName>
</protein>
<dbReference type="InterPro" id="IPR036694">
    <property type="entry name" value="Dodecin-like_sf"/>
</dbReference>
<reference evidence="2" key="1">
    <citation type="journal article" date="2019" name="Int. J. Syst. Evol. Microbiol.">
        <title>The Global Catalogue of Microorganisms (GCM) 10K type strain sequencing project: providing services to taxonomists for standard genome sequencing and annotation.</title>
        <authorList>
            <consortium name="The Broad Institute Genomics Platform"/>
            <consortium name="The Broad Institute Genome Sequencing Center for Infectious Disease"/>
            <person name="Wu L."/>
            <person name="Ma J."/>
        </authorList>
    </citation>
    <scope>NUCLEOTIDE SEQUENCE [LARGE SCALE GENOMIC DNA]</scope>
    <source>
        <strain evidence="2">KCTC 42280</strain>
    </source>
</reference>
<organism evidence="1 2">
    <name type="scientific">Psychrobacter glaciei</name>
    <dbReference type="NCBI Taxonomy" id="619771"/>
    <lineage>
        <taxon>Bacteria</taxon>
        <taxon>Pseudomonadati</taxon>
        <taxon>Pseudomonadota</taxon>
        <taxon>Gammaproteobacteria</taxon>
        <taxon>Moraxellales</taxon>
        <taxon>Moraxellaceae</taxon>
        <taxon>Psychrobacter</taxon>
    </lineage>
</organism>
<dbReference type="Gene3D" id="3.30.1660.10">
    <property type="entry name" value="Flavin-binding protein dodecin"/>
    <property type="match status" value="1"/>
</dbReference>
<dbReference type="SUPFAM" id="SSF89807">
    <property type="entry name" value="Dodecin-like"/>
    <property type="match status" value="1"/>
</dbReference>
<dbReference type="PANTHER" id="PTHR39324:SF1">
    <property type="entry name" value="CALCIUM DODECIN"/>
    <property type="match status" value="1"/>
</dbReference>
<dbReference type="PANTHER" id="PTHR39324">
    <property type="entry name" value="CALCIUM DODECIN"/>
    <property type="match status" value="1"/>
</dbReference>
<gene>
    <name evidence="1" type="ORF">GCM10016272_25400</name>
</gene>
<dbReference type="Pfam" id="PF07311">
    <property type="entry name" value="Dodecin"/>
    <property type="match status" value="1"/>
</dbReference>
<evidence type="ECO:0008006" key="3">
    <source>
        <dbReference type="Google" id="ProtNLM"/>
    </source>
</evidence>
<dbReference type="EMBL" id="BMZR01000008">
    <property type="protein sequence ID" value="GHD37395.1"/>
    <property type="molecule type" value="Genomic_DNA"/>
</dbReference>
<keyword evidence="2" id="KW-1185">Reference proteome</keyword>
<name>A0ABQ3GTF2_9GAMM</name>